<gene>
    <name evidence="7" type="ordered locus">KKY_200</name>
</gene>
<keyword evidence="3 4" id="KW-0408">Iron</keyword>
<dbReference type="Proteomes" id="UP000008850">
    <property type="component" value="Chromosome"/>
</dbReference>
<reference evidence="7 8" key="1">
    <citation type="journal article" date="2012" name="J. Bacteriol.">
        <title>Complete genome sequence of Pelagibacterium halotolerans B2T.</title>
        <authorList>
            <person name="Huo Y.Y."/>
            <person name="Cheng H."/>
            <person name="Han X.F."/>
            <person name="Jiang X.W."/>
            <person name="Sun C."/>
            <person name="Zhang X.Q."/>
            <person name="Zhu X.F."/>
            <person name="Liu Y.F."/>
            <person name="Li P.F."/>
            <person name="Ni P.X."/>
            <person name="Wu M."/>
        </authorList>
    </citation>
    <scope>NUCLEOTIDE SEQUENCE [LARGE SCALE GENOMIC DNA]</scope>
    <source>
        <strain evidence="8">DSM 22347 / JCM 15775 / CGMCC 1.7692 / B2</strain>
    </source>
</reference>
<dbReference type="AlphaFoldDB" id="G4R7V0"/>
<dbReference type="Pfam" id="PF13442">
    <property type="entry name" value="Cytochrome_CBB3"/>
    <property type="match status" value="1"/>
</dbReference>
<evidence type="ECO:0000259" key="6">
    <source>
        <dbReference type="PROSITE" id="PS51007"/>
    </source>
</evidence>
<dbReference type="GO" id="GO:0046872">
    <property type="term" value="F:metal ion binding"/>
    <property type="evidence" value="ECO:0007669"/>
    <property type="project" value="UniProtKB-KW"/>
</dbReference>
<dbReference type="Gene3D" id="1.10.760.10">
    <property type="entry name" value="Cytochrome c-like domain"/>
    <property type="match status" value="1"/>
</dbReference>
<dbReference type="eggNOG" id="COG2010">
    <property type="taxonomic scope" value="Bacteria"/>
</dbReference>
<evidence type="ECO:0000313" key="8">
    <source>
        <dbReference type="Proteomes" id="UP000008850"/>
    </source>
</evidence>
<sequence>MKVGTRFPSAHRSLMRRVAIAASIVPLAIVPATAWAQSPAYELSGGAISPDQVARGEAAFMTNCSGCHGDDLRSIDSNAPDLRGPSFQYGWVDTPLSEKFEKITSTMPPGLAGSLSDQTYADIMAFILATNGVAPSEGELPGDGEALAAYVVNQP</sequence>
<evidence type="ECO:0000256" key="4">
    <source>
        <dbReference type="PROSITE-ProRule" id="PRU00433"/>
    </source>
</evidence>
<dbReference type="HOGENOM" id="CLU_146692_0_0_5"/>
<dbReference type="InterPro" id="IPR009056">
    <property type="entry name" value="Cyt_c-like_dom"/>
</dbReference>
<name>G4R7V0_PELHB</name>
<keyword evidence="1 4" id="KW-0349">Heme</keyword>
<evidence type="ECO:0000256" key="5">
    <source>
        <dbReference type="SAM" id="SignalP"/>
    </source>
</evidence>
<dbReference type="EMBL" id="CP003075">
    <property type="protein sequence ID" value="AEQ50245.1"/>
    <property type="molecule type" value="Genomic_DNA"/>
</dbReference>
<keyword evidence="5" id="KW-0732">Signal</keyword>
<evidence type="ECO:0000256" key="3">
    <source>
        <dbReference type="ARBA" id="ARBA00023004"/>
    </source>
</evidence>
<evidence type="ECO:0000313" key="7">
    <source>
        <dbReference type="EMBL" id="AEQ50245.1"/>
    </source>
</evidence>
<dbReference type="SUPFAM" id="SSF46626">
    <property type="entry name" value="Cytochrome c"/>
    <property type="match status" value="1"/>
</dbReference>
<organism evidence="7 8">
    <name type="scientific">Pelagibacterium halotolerans (strain DSM 22347 / JCM 15775 / CGMCC 1.7692 / B2)</name>
    <dbReference type="NCBI Taxonomy" id="1082931"/>
    <lineage>
        <taxon>Bacteria</taxon>
        <taxon>Pseudomonadati</taxon>
        <taxon>Pseudomonadota</taxon>
        <taxon>Alphaproteobacteria</taxon>
        <taxon>Hyphomicrobiales</taxon>
        <taxon>Devosiaceae</taxon>
        <taxon>Pelagibacterium</taxon>
    </lineage>
</organism>
<feature type="chain" id="PRO_5003467805" evidence="5">
    <location>
        <begin position="37"/>
        <end position="155"/>
    </location>
</feature>
<dbReference type="KEGG" id="phl:KKY_200"/>
<keyword evidence="2 4" id="KW-0479">Metal-binding</keyword>
<dbReference type="GO" id="GO:0009055">
    <property type="term" value="F:electron transfer activity"/>
    <property type="evidence" value="ECO:0007669"/>
    <property type="project" value="InterPro"/>
</dbReference>
<feature type="domain" description="Cytochrome c" evidence="6">
    <location>
        <begin position="51"/>
        <end position="131"/>
    </location>
</feature>
<dbReference type="PROSITE" id="PS51007">
    <property type="entry name" value="CYTC"/>
    <property type="match status" value="1"/>
</dbReference>
<dbReference type="GO" id="GO:0020037">
    <property type="term" value="F:heme binding"/>
    <property type="evidence" value="ECO:0007669"/>
    <property type="project" value="InterPro"/>
</dbReference>
<feature type="signal peptide" evidence="5">
    <location>
        <begin position="1"/>
        <end position="36"/>
    </location>
</feature>
<evidence type="ECO:0000256" key="1">
    <source>
        <dbReference type="ARBA" id="ARBA00022617"/>
    </source>
</evidence>
<accession>G4R7V0</accession>
<proteinExistence type="predicted"/>
<dbReference type="RefSeq" id="WP_014129395.1">
    <property type="nucleotide sequence ID" value="NC_016078.1"/>
</dbReference>
<protein>
    <submittedName>
        <fullName evidence="7">Cytochrome c class I</fullName>
    </submittedName>
</protein>
<evidence type="ECO:0000256" key="2">
    <source>
        <dbReference type="ARBA" id="ARBA00022723"/>
    </source>
</evidence>
<dbReference type="InterPro" id="IPR036909">
    <property type="entry name" value="Cyt_c-like_dom_sf"/>
</dbReference>
<keyword evidence="8" id="KW-1185">Reference proteome</keyword>
<dbReference type="STRING" id="1082931.KKY_200"/>